<proteinExistence type="predicted"/>
<evidence type="ECO:0000259" key="2">
    <source>
        <dbReference type="PROSITE" id="PS50883"/>
    </source>
</evidence>
<feature type="domain" description="GGDEF" evidence="3">
    <location>
        <begin position="275"/>
        <end position="407"/>
    </location>
</feature>
<dbReference type="CDD" id="cd01949">
    <property type="entry name" value="GGDEF"/>
    <property type="match status" value="1"/>
</dbReference>
<evidence type="ECO:0000259" key="4">
    <source>
        <dbReference type="PROSITE" id="PS50924"/>
    </source>
</evidence>
<dbReference type="Gene3D" id="3.20.20.450">
    <property type="entry name" value="EAL domain"/>
    <property type="match status" value="1"/>
</dbReference>
<name>A0A9J6ZHE9_9BACL</name>
<dbReference type="InterPro" id="IPR052155">
    <property type="entry name" value="Biofilm_reg_signaling"/>
</dbReference>
<evidence type="ECO:0000256" key="1">
    <source>
        <dbReference type="PROSITE-ProRule" id="PRU00244"/>
    </source>
</evidence>
<feature type="transmembrane region" description="Helical" evidence="1">
    <location>
        <begin position="78"/>
        <end position="99"/>
    </location>
</feature>
<accession>A0A9J6ZHE9</accession>
<evidence type="ECO:0000259" key="3">
    <source>
        <dbReference type="PROSITE" id="PS50887"/>
    </source>
</evidence>
<feature type="transmembrane region" description="Helical" evidence="1">
    <location>
        <begin position="6"/>
        <end position="28"/>
    </location>
</feature>
<dbReference type="InterPro" id="IPR035919">
    <property type="entry name" value="EAL_sf"/>
</dbReference>
<evidence type="ECO:0000313" key="6">
    <source>
        <dbReference type="Proteomes" id="UP001056756"/>
    </source>
</evidence>
<dbReference type="GO" id="GO:0016020">
    <property type="term" value="C:membrane"/>
    <property type="evidence" value="ECO:0007669"/>
    <property type="project" value="UniProtKB-UniRule"/>
</dbReference>
<dbReference type="Proteomes" id="UP001056756">
    <property type="component" value="Chromosome"/>
</dbReference>
<dbReference type="InterPro" id="IPR043128">
    <property type="entry name" value="Rev_trsase/Diguanyl_cyclase"/>
</dbReference>
<dbReference type="PROSITE" id="PS50924">
    <property type="entry name" value="MHYT"/>
    <property type="match status" value="1"/>
</dbReference>
<keyword evidence="1" id="KW-0472">Membrane</keyword>
<dbReference type="SMART" id="SM00267">
    <property type="entry name" value="GGDEF"/>
    <property type="match status" value="1"/>
</dbReference>
<dbReference type="NCBIfam" id="TIGR00254">
    <property type="entry name" value="GGDEF"/>
    <property type="match status" value="1"/>
</dbReference>
<dbReference type="PROSITE" id="PS50883">
    <property type="entry name" value="EAL"/>
    <property type="match status" value="1"/>
</dbReference>
<dbReference type="Pfam" id="PF00990">
    <property type="entry name" value="GGDEF"/>
    <property type="match status" value="1"/>
</dbReference>
<feature type="domain" description="MHYT" evidence="4">
    <location>
        <begin position="8"/>
        <end position="200"/>
    </location>
</feature>
<dbReference type="Pfam" id="PF03707">
    <property type="entry name" value="MHYT"/>
    <property type="match status" value="2"/>
</dbReference>
<dbReference type="PANTHER" id="PTHR44757">
    <property type="entry name" value="DIGUANYLATE CYCLASE DGCP"/>
    <property type="match status" value="1"/>
</dbReference>
<dbReference type="CDD" id="cd01948">
    <property type="entry name" value="EAL"/>
    <property type="match status" value="1"/>
</dbReference>
<feature type="transmembrane region" description="Helical" evidence="1">
    <location>
        <begin position="40"/>
        <end position="72"/>
    </location>
</feature>
<keyword evidence="1" id="KW-0812">Transmembrane</keyword>
<feature type="domain" description="EAL" evidence="2">
    <location>
        <begin position="416"/>
        <end position="668"/>
    </location>
</feature>
<feature type="transmembrane region" description="Helical" evidence="1">
    <location>
        <begin position="172"/>
        <end position="192"/>
    </location>
</feature>
<dbReference type="AlphaFoldDB" id="A0A9J6ZHE9"/>
<dbReference type="InterPro" id="IPR001633">
    <property type="entry name" value="EAL_dom"/>
</dbReference>
<dbReference type="InterPro" id="IPR005330">
    <property type="entry name" value="MHYT_dom"/>
</dbReference>
<gene>
    <name evidence="5" type="ORF">NAG76_03065</name>
</gene>
<evidence type="ECO:0000313" key="5">
    <source>
        <dbReference type="EMBL" id="URN95256.1"/>
    </source>
</evidence>
<dbReference type="InterPro" id="IPR029787">
    <property type="entry name" value="Nucleotide_cyclase"/>
</dbReference>
<dbReference type="SMART" id="SM00052">
    <property type="entry name" value="EAL"/>
    <property type="match status" value="1"/>
</dbReference>
<dbReference type="SUPFAM" id="SSF55073">
    <property type="entry name" value="Nucleotide cyclase"/>
    <property type="match status" value="1"/>
</dbReference>
<feature type="transmembrane region" description="Helical" evidence="1">
    <location>
        <begin position="144"/>
        <end position="163"/>
    </location>
</feature>
<dbReference type="InterPro" id="IPR000160">
    <property type="entry name" value="GGDEF_dom"/>
</dbReference>
<dbReference type="Gene3D" id="3.30.70.270">
    <property type="match status" value="1"/>
</dbReference>
<dbReference type="Pfam" id="PF00563">
    <property type="entry name" value="EAL"/>
    <property type="match status" value="1"/>
</dbReference>
<protein>
    <submittedName>
        <fullName evidence="5">EAL domain-containing protein</fullName>
    </submittedName>
</protein>
<feature type="transmembrane region" description="Helical" evidence="1">
    <location>
        <begin position="219"/>
        <end position="240"/>
    </location>
</feature>
<keyword evidence="1" id="KW-1133">Transmembrane helix</keyword>
<dbReference type="PROSITE" id="PS50887">
    <property type="entry name" value="GGDEF"/>
    <property type="match status" value="1"/>
</dbReference>
<dbReference type="EMBL" id="CP097899">
    <property type="protein sequence ID" value="URN95256.1"/>
    <property type="molecule type" value="Genomic_DNA"/>
</dbReference>
<organism evidence="5 6">
    <name type="scientific">Candidatus Pristimantibacillus lignocellulolyticus</name>
    <dbReference type="NCBI Taxonomy" id="2994561"/>
    <lineage>
        <taxon>Bacteria</taxon>
        <taxon>Bacillati</taxon>
        <taxon>Bacillota</taxon>
        <taxon>Bacilli</taxon>
        <taxon>Bacillales</taxon>
        <taxon>Paenibacillaceae</taxon>
        <taxon>Candidatus Pristimantibacillus</taxon>
    </lineage>
</organism>
<reference evidence="5" key="1">
    <citation type="submission" date="2022-05" db="EMBL/GenBank/DDBJ databases">
        <title>Novel bacterial taxa in a minimal lignocellulolytic consortium and its capacity to transform plastics disclosed by genome-resolved metagenomics.</title>
        <authorList>
            <person name="Rodriguez C.A.D."/>
            <person name="Diaz-Garcia L."/>
            <person name="Herrera K."/>
            <person name="Tarazona N.A."/>
            <person name="Sproer C."/>
            <person name="Overmann J."/>
            <person name="Jimenez D.J."/>
        </authorList>
    </citation>
    <scope>NUCLEOTIDE SEQUENCE</scope>
    <source>
        <strain evidence="5">MAG5</strain>
    </source>
</reference>
<sequence length="668" mass="75473">MVGLLGIYNGWIVTLSFAIALFTSYQALGLSRKVTRTSGIINWGWLLVSGVVMGCGIWTMHFVGMIAFHLPIKVEYNFFKSSISVLASILASLLAFYVTSSKVSHLKLILSSLLMASGIVTMHYVGMSSMKTEIMTITYNPTLWTISALIAAVASYVALRLFVEMKRSYNNILIKSLSATMMAVAVTGMHYVGMEASSFWCIDPQFITSTSIENAPTDLLIIVSVVIVLLVLLTWLAQFWEQTMFRKMAYTDSLTGLSNRHAMNEFFRNTPLQHRQMAILFVDLDQFKYINDTFGHDVGDSLIQSMGERLRRNRIDKNVVFRIGGDEFMLVIFYADKNEVIKSVEELLADIRKPFLINNHRLEVTGSIGISYANEHGDTKDSLLKAADTAMYYAKNSGKNQFREFNDAMAQQISRRLEIEKGMREAIIQKNFELYYQPKWNVATNRPIGFEALLRYTHPRLGVITPNEFIPIAEETGIIVAMSEWVLERACLDCVEWNEEHQAEYVVSVNLSLKLIESNMLYGITKRALELSGLNPALLELEITEQMIMNGGENVNQQIAPLQQLGINLSMDNFGSGYSFLGSIDQLSFRTIKIDKEYIEQFEVPVKRAIVNTMIGLANSLNIQLIAEGVETQTQLDFLKEAGCHLVQGYYIKKPMPFGEVDPWLREL</sequence>
<dbReference type="KEGG" id="plig:NAG76_03065"/>
<dbReference type="SUPFAM" id="SSF141868">
    <property type="entry name" value="EAL domain-like"/>
    <property type="match status" value="1"/>
</dbReference>
<feature type="transmembrane region" description="Helical" evidence="1">
    <location>
        <begin position="106"/>
        <end position="124"/>
    </location>
</feature>
<dbReference type="PANTHER" id="PTHR44757:SF2">
    <property type="entry name" value="BIOFILM ARCHITECTURE MAINTENANCE PROTEIN MBAA"/>
    <property type="match status" value="1"/>
</dbReference>